<sequence>MSEEDRQEHRASEARPAPARKKSARRAERKQEPREQWVSFRLGRERYAIQATHVQEILKAGNITPVPGAEHFVLGVINLRGNIVTVIDTRLRFALDEPDQECIHQVIVLETEDQVLGLMVDDVDEVIDIRPSEIEPAPQFENNQVSRHILGVVRREDGLTVLVDVRRLMPNEEKDRKQAV</sequence>
<dbReference type="InterPro" id="IPR036061">
    <property type="entry name" value="CheW-like_dom_sf"/>
</dbReference>
<name>A0ABU0W360_9GAMM</name>
<dbReference type="EMBL" id="JAVDDT010000001">
    <property type="protein sequence ID" value="MDQ2068449.1"/>
    <property type="molecule type" value="Genomic_DNA"/>
</dbReference>
<feature type="region of interest" description="Disordered" evidence="1">
    <location>
        <begin position="1"/>
        <end position="32"/>
    </location>
</feature>
<dbReference type="Proteomes" id="UP001239019">
    <property type="component" value="Unassembled WGS sequence"/>
</dbReference>
<accession>A0ABU0W360</accession>
<dbReference type="Gene3D" id="2.30.30.40">
    <property type="entry name" value="SH3 Domains"/>
    <property type="match status" value="1"/>
</dbReference>
<reference evidence="3 4" key="1">
    <citation type="submission" date="2023-08" db="EMBL/GenBank/DDBJ databases">
        <title>Whole-genome sequencing of halo(alkali)philic microorganisms from hypersaline lakes.</title>
        <authorList>
            <person name="Sorokin D.Y."/>
            <person name="Abbas B."/>
            <person name="Merkel A.Y."/>
        </authorList>
    </citation>
    <scope>NUCLEOTIDE SEQUENCE [LARGE SCALE GENOMIC DNA]</scope>
    <source>
        <strain evidence="3 4">AB-CW4</strain>
    </source>
</reference>
<dbReference type="Pfam" id="PF01584">
    <property type="entry name" value="CheW"/>
    <property type="match status" value="1"/>
</dbReference>
<dbReference type="PANTHER" id="PTHR22617">
    <property type="entry name" value="CHEMOTAXIS SENSOR HISTIDINE KINASE-RELATED"/>
    <property type="match status" value="1"/>
</dbReference>
<dbReference type="CDD" id="cd00732">
    <property type="entry name" value="CheW"/>
    <property type="match status" value="1"/>
</dbReference>
<evidence type="ECO:0000313" key="4">
    <source>
        <dbReference type="Proteomes" id="UP001239019"/>
    </source>
</evidence>
<keyword evidence="4" id="KW-1185">Reference proteome</keyword>
<comment type="caution">
    <text evidence="3">The sequence shown here is derived from an EMBL/GenBank/DDBJ whole genome shotgun (WGS) entry which is preliminary data.</text>
</comment>
<gene>
    <name evidence="3" type="ORF">RBH19_01005</name>
</gene>
<proteinExistence type="predicted"/>
<evidence type="ECO:0000259" key="2">
    <source>
        <dbReference type="PROSITE" id="PS50851"/>
    </source>
</evidence>
<dbReference type="PROSITE" id="PS50851">
    <property type="entry name" value="CHEW"/>
    <property type="match status" value="1"/>
</dbReference>
<feature type="compositionally biased region" description="Basic and acidic residues" evidence="1">
    <location>
        <begin position="1"/>
        <end position="13"/>
    </location>
</feature>
<evidence type="ECO:0000256" key="1">
    <source>
        <dbReference type="SAM" id="MobiDB-lite"/>
    </source>
</evidence>
<evidence type="ECO:0000313" key="3">
    <source>
        <dbReference type="EMBL" id="MDQ2068449.1"/>
    </source>
</evidence>
<dbReference type="InterPro" id="IPR002545">
    <property type="entry name" value="CheW-lke_dom"/>
</dbReference>
<feature type="domain" description="CheW-like" evidence="2">
    <location>
        <begin position="34"/>
        <end position="174"/>
    </location>
</feature>
<dbReference type="SMART" id="SM00260">
    <property type="entry name" value="CheW"/>
    <property type="match status" value="1"/>
</dbReference>
<dbReference type="PANTHER" id="PTHR22617:SF23">
    <property type="entry name" value="CHEMOTAXIS PROTEIN CHEW"/>
    <property type="match status" value="1"/>
</dbReference>
<organism evidence="3 4">
    <name type="scientific">Natronospira bacteriovora</name>
    <dbReference type="NCBI Taxonomy" id="3069753"/>
    <lineage>
        <taxon>Bacteria</taxon>
        <taxon>Pseudomonadati</taxon>
        <taxon>Pseudomonadota</taxon>
        <taxon>Gammaproteobacteria</taxon>
        <taxon>Natronospirales</taxon>
        <taxon>Natronospiraceae</taxon>
        <taxon>Natronospira</taxon>
    </lineage>
</organism>
<dbReference type="InterPro" id="IPR039315">
    <property type="entry name" value="CheW"/>
</dbReference>
<protein>
    <submittedName>
        <fullName evidence="3">Chemotaxis protein CheW</fullName>
    </submittedName>
</protein>
<dbReference type="Gene3D" id="2.40.50.180">
    <property type="entry name" value="CheA-289, Domain 4"/>
    <property type="match status" value="1"/>
</dbReference>
<dbReference type="SUPFAM" id="SSF50341">
    <property type="entry name" value="CheW-like"/>
    <property type="match status" value="1"/>
</dbReference>
<dbReference type="RefSeq" id="WP_306726938.1">
    <property type="nucleotide sequence ID" value="NZ_JAVDDT010000001.1"/>
</dbReference>